<feature type="domain" description="Enoyl reductase (ER)" evidence="3">
    <location>
        <begin position="10"/>
        <end position="361"/>
    </location>
</feature>
<dbReference type="SUPFAM" id="SSF51735">
    <property type="entry name" value="NAD(P)-binding Rossmann-fold domains"/>
    <property type="match status" value="1"/>
</dbReference>
<proteinExistence type="predicted"/>
<dbReference type="InterPro" id="IPR020843">
    <property type="entry name" value="ER"/>
</dbReference>
<gene>
    <name evidence="4" type="ORF">ACFSOZ_23100</name>
</gene>
<dbReference type="InterPro" id="IPR013149">
    <property type="entry name" value="ADH-like_C"/>
</dbReference>
<accession>A0ABW4UFP5</accession>
<dbReference type="Gene3D" id="3.90.180.10">
    <property type="entry name" value="Medium-chain alcohol dehydrogenases, catalytic domain"/>
    <property type="match status" value="1"/>
</dbReference>
<dbReference type="InterPro" id="IPR011032">
    <property type="entry name" value="GroES-like_sf"/>
</dbReference>
<dbReference type="SUPFAM" id="SSF50129">
    <property type="entry name" value="GroES-like"/>
    <property type="match status" value="1"/>
</dbReference>
<dbReference type="PANTHER" id="PTHR48106:SF18">
    <property type="entry name" value="QUINONE OXIDOREDUCTASE PIG3"/>
    <property type="match status" value="1"/>
</dbReference>
<dbReference type="EMBL" id="JBHUGZ010000016">
    <property type="protein sequence ID" value="MFD1985408.1"/>
    <property type="molecule type" value="Genomic_DNA"/>
</dbReference>
<evidence type="ECO:0000256" key="1">
    <source>
        <dbReference type="ARBA" id="ARBA00022857"/>
    </source>
</evidence>
<dbReference type="RefSeq" id="WP_379101743.1">
    <property type="nucleotide sequence ID" value="NZ_JBHUGZ010000016.1"/>
</dbReference>
<dbReference type="Pfam" id="PF08240">
    <property type="entry name" value="ADH_N"/>
    <property type="match status" value="1"/>
</dbReference>
<dbReference type="InterPro" id="IPR036291">
    <property type="entry name" value="NAD(P)-bd_dom_sf"/>
</dbReference>
<dbReference type="Gene3D" id="3.40.50.720">
    <property type="entry name" value="NAD(P)-binding Rossmann-like Domain"/>
    <property type="match status" value="1"/>
</dbReference>
<dbReference type="InterPro" id="IPR013154">
    <property type="entry name" value="ADH-like_N"/>
</dbReference>
<evidence type="ECO:0000259" key="3">
    <source>
        <dbReference type="SMART" id="SM00829"/>
    </source>
</evidence>
<reference evidence="5" key="1">
    <citation type="journal article" date="2019" name="Int. J. Syst. Evol. Microbiol.">
        <title>The Global Catalogue of Microorganisms (GCM) 10K type strain sequencing project: providing services to taxonomists for standard genome sequencing and annotation.</title>
        <authorList>
            <consortium name="The Broad Institute Genomics Platform"/>
            <consortium name="The Broad Institute Genome Sequencing Center for Infectious Disease"/>
            <person name="Wu L."/>
            <person name="Ma J."/>
        </authorList>
    </citation>
    <scope>NUCLEOTIDE SEQUENCE [LARGE SCALE GENOMIC DNA]</scope>
    <source>
        <strain evidence="5">CGMCC 1.16225</strain>
    </source>
</reference>
<evidence type="ECO:0000313" key="5">
    <source>
        <dbReference type="Proteomes" id="UP001597405"/>
    </source>
</evidence>
<dbReference type="Proteomes" id="UP001597405">
    <property type="component" value="Unassembled WGS sequence"/>
</dbReference>
<dbReference type="SMART" id="SM00829">
    <property type="entry name" value="PKS_ER"/>
    <property type="match status" value="1"/>
</dbReference>
<evidence type="ECO:0000313" key="4">
    <source>
        <dbReference type="EMBL" id="MFD1985408.1"/>
    </source>
</evidence>
<organism evidence="4 5">
    <name type="scientific">Mesorhizobium newzealandense</name>
    <dbReference type="NCBI Taxonomy" id="1300302"/>
    <lineage>
        <taxon>Bacteria</taxon>
        <taxon>Pseudomonadati</taxon>
        <taxon>Pseudomonadota</taxon>
        <taxon>Alphaproteobacteria</taxon>
        <taxon>Hyphomicrobiales</taxon>
        <taxon>Phyllobacteriaceae</taxon>
        <taxon>Mesorhizobium</taxon>
    </lineage>
</organism>
<comment type="caution">
    <text evidence="4">The sequence shown here is derived from an EMBL/GenBank/DDBJ whole genome shotgun (WGS) entry which is preliminary data.</text>
</comment>
<sequence>MTAVHLVGHGGLDKLVVRNDVAVCQPGPGEVLVNVTAAGMNNTDINTRTGWYNKQVSSGTTAEGGKSGFGVAEKGMGDWEGGLTFPRIQGADAVGYIVAVGKGVDASRIGERVVCDPYIRDPEDVEGFDSAGFLGSEHDGAFAQFTTVPSVNAVSIPKDFPLSDAALATLPCSGGTAMNMLSMAGAKAGDLAVVTGASGGVGTFLVQILKALGATAIAVAGKSKIADVSKLGADHVIDRETPDLVSAVLEITGGRNLSLVADVVGGDQFPDLLKLLRRGGRYVTAGAIGGPKVDLDLRTLYLKNLSLFGSTVYLRDTFPRLIDLVVSGRIKPFSTKSWPLDQIHAAQSEFFEKKHVGSLVLLPPKVEA</sequence>
<keyword evidence="1" id="KW-0521">NADP</keyword>
<protein>
    <submittedName>
        <fullName evidence="4">Alcohol dehydrogenase family protein</fullName>
    </submittedName>
</protein>
<evidence type="ECO:0000256" key="2">
    <source>
        <dbReference type="ARBA" id="ARBA00023002"/>
    </source>
</evidence>
<keyword evidence="2" id="KW-0560">Oxidoreductase</keyword>
<name>A0ABW4UFP5_9HYPH</name>
<dbReference type="Pfam" id="PF00107">
    <property type="entry name" value="ADH_zinc_N"/>
    <property type="match status" value="1"/>
</dbReference>
<keyword evidence="5" id="KW-1185">Reference proteome</keyword>
<dbReference type="PANTHER" id="PTHR48106">
    <property type="entry name" value="QUINONE OXIDOREDUCTASE PIG3-RELATED"/>
    <property type="match status" value="1"/>
</dbReference>
<dbReference type="CDD" id="cd08274">
    <property type="entry name" value="MDR9"/>
    <property type="match status" value="1"/>
</dbReference>